<name>A0A3M5R6B1_9PSED</name>
<protein>
    <submittedName>
        <fullName evidence="1">Uncharacterized protein</fullName>
    </submittedName>
</protein>
<reference evidence="1 2" key="1">
    <citation type="submission" date="2018-08" db="EMBL/GenBank/DDBJ databases">
        <title>Recombination of ecologically and evolutionarily significant loci maintains genetic cohesion in the Pseudomonas syringae species complex.</title>
        <authorList>
            <person name="Dillon M."/>
            <person name="Thakur S."/>
            <person name="Almeida R.N.D."/>
            <person name="Weir B.S."/>
            <person name="Guttman D.S."/>
        </authorList>
    </citation>
    <scope>NUCLEOTIDE SEQUENCE [LARGE SCALE GENOMIC DNA]</scope>
    <source>
        <strain evidence="1 2">ICMP 9829</strain>
    </source>
</reference>
<dbReference type="EMBL" id="RBTT01000342">
    <property type="protein sequence ID" value="RMU04007.1"/>
    <property type="molecule type" value="Genomic_DNA"/>
</dbReference>
<dbReference type="RefSeq" id="WP_122286450.1">
    <property type="nucleotide sequence ID" value="NZ_RBRV01000282.1"/>
</dbReference>
<dbReference type="Proteomes" id="UP000274212">
    <property type="component" value="Unassembled WGS sequence"/>
</dbReference>
<organism evidence="1 2">
    <name type="scientific">Pseudomonas syringae pv. coriandricola</name>
    <dbReference type="NCBI Taxonomy" id="264453"/>
    <lineage>
        <taxon>Bacteria</taxon>
        <taxon>Pseudomonadati</taxon>
        <taxon>Pseudomonadota</taxon>
        <taxon>Gammaproteobacteria</taxon>
        <taxon>Pseudomonadales</taxon>
        <taxon>Pseudomonadaceae</taxon>
        <taxon>Pseudomonas</taxon>
    </lineage>
</organism>
<dbReference type="AlphaFoldDB" id="A0A3M5R6B1"/>
<accession>A0A3M5R6B1</accession>
<comment type="caution">
    <text evidence="1">The sequence shown here is derived from an EMBL/GenBank/DDBJ whole genome shotgun (WGS) entry which is preliminary data.</text>
</comment>
<gene>
    <name evidence="1" type="ORF">ALP36_03015</name>
</gene>
<evidence type="ECO:0000313" key="1">
    <source>
        <dbReference type="EMBL" id="RMU04007.1"/>
    </source>
</evidence>
<sequence length="74" mass="8638">MSNSFEQTRADELQAVEKAIDALSEAPDLDTLWEQQRGIRDRLLNAWSTLIGDEEHDEWLDKLNAATQRRQREL</sequence>
<proteinExistence type="predicted"/>
<evidence type="ECO:0000313" key="2">
    <source>
        <dbReference type="Proteomes" id="UP000274212"/>
    </source>
</evidence>